<protein>
    <submittedName>
        <fullName evidence="2">Importin N-terminal domain-containing protein</fullName>
    </submittedName>
</protein>
<proteinExistence type="predicted"/>
<evidence type="ECO:0000313" key="2">
    <source>
        <dbReference type="WBParaSite" id="ES5_v2.g13745.t1"/>
    </source>
</evidence>
<name>A0AC34F9L2_9BILA</name>
<evidence type="ECO:0000313" key="1">
    <source>
        <dbReference type="Proteomes" id="UP000887579"/>
    </source>
</evidence>
<dbReference type="Proteomes" id="UP000887579">
    <property type="component" value="Unplaced"/>
</dbReference>
<dbReference type="WBParaSite" id="ES5_v2.g13745.t1">
    <property type="protein sequence ID" value="ES5_v2.g13745.t1"/>
    <property type="gene ID" value="ES5_v2.g13745"/>
</dbReference>
<accession>A0AC34F9L2</accession>
<sequence length="1111" mass="127498">MDELKFLDDANNMLNGPETAEFDVSKLDRVVHLMHHGEGESQKRAAFVLASFKERPDAWIHVDSVLASAQLVETKYYGLQILQDMISSRWKRLARDQAEGIKGFIVGAILEITSQDANIDKLYLQKLDLVLVQIVKNEWPKFWPTFISDIVGSSLASENVCMNNMVILRLLSEEVFEFGTGMTSARAVHLKEQFCHEFEGVHKLCRQVLESTTNGDLVFATLRTLHGFLNWIPIGYVFTDNLIDLISNKYLPYVRFRSIALQCLVEISSIPIDPTYHAYDQQLIKMFLNVVEIMRKEITDSTDVSRCYSIGSTEDQQFLSNLAQFFATFFKEHIALVEEPARKKDTNLKDELNFALSTLIRLTEIEDVEVFKICLDFWNWLCAELYREAPFDNRFAMFDTFGFRSDENDNSRRGFYHSHLSRLRSLMINRMVKPEEVIVVVNENNEAVRELVKDTDSMILYRTMRETLVTLTHLNPRDTENKMTEKLQNQVNGSEWSWKNLNTLCWAIGSISGALAEEDEKRFLVTVIRDLLGLCEQKRGKDNKAVIASNIMYVVGQYPRFLRVHWKFLKTVINKLFEFMHESHEGVQDMACDTFIKIVMKCKNHFVIVQVGESRPFIDEILENINAIINDLAQPQVHVFYEAVGYIVASEHDEQIQASLVERLMQLPNGIWDEIIANASSDVSVISTPAVVKNISHILKTNVAACKAIGVGFFPQLRRIIKDMLGVYQVISGSINQAINEHGQEILRQPIIKQMRVIKKEILVLLSTFISRSHEPRVGSTTKLSPQKIVEEVVHPLFTTVLQDYCENVAEAREPKVLSLLAITITALKTDVAETVPMMINAVYESTLDMISRDTESFPEHRTNFFVFISAVIRYSFKSLFDLDAKFRDFTVEAITWGMRHTMRSVAENTCEILPITWGMRHTMRSVAENTCEILRQLLCQIVQLEDRQLAQEFYRAYFMKILENVVGIASDYNQVPFVGLTNMAETLCIVFEAAEEQITVPLYTSDVNVANNTEYILNQLCFTLKKHFSHLTDTQIRITVEGFFSFNKAVAKMRDHIRDFVVQIRQEAGEDTSDLYLEEKAKEIEKAQSEKNSIPGVLNPHAVKDDEEMQ</sequence>
<reference evidence="2" key="1">
    <citation type="submission" date="2022-11" db="UniProtKB">
        <authorList>
            <consortium name="WormBaseParasite"/>
        </authorList>
    </citation>
    <scope>IDENTIFICATION</scope>
</reference>
<organism evidence="1 2">
    <name type="scientific">Panagrolaimus sp. ES5</name>
    <dbReference type="NCBI Taxonomy" id="591445"/>
    <lineage>
        <taxon>Eukaryota</taxon>
        <taxon>Metazoa</taxon>
        <taxon>Ecdysozoa</taxon>
        <taxon>Nematoda</taxon>
        <taxon>Chromadorea</taxon>
        <taxon>Rhabditida</taxon>
        <taxon>Tylenchina</taxon>
        <taxon>Panagrolaimomorpha</taxon>
        <taxon>Panagrolaimoidea</taxon>
        <taxon>Panagrolaimidae</taxon>
        <taxon>Panagrolaimus</taxon>
    </lineage>
</organism>